<dbReference type="InterPro" id="IPR010221">
    <property type="entry name" value="VCBS_dom"/>
</dbReference>
<keyword evidence="7" id="KW-0472">Membrane</keyword>
<evidence type="ECO:0000256" key="1">
    <source>
        <dbReference type="ARBA" id="ARBA00004370"/>
    </source>
</evidence>
<gene>
    <name evidence="9" type="ORF">K8W01_13710</name>
</gene>
<proteinExistence type="predicted"/>
<organism evidence="9 10">
    <name type="scientific">Methylorubrum populi</name>
    <dbReference type="NCBI Taxonomy" id="223967"/>
    <lineage>
        <taxon>Bacteria</taxon>
        <taxon>Pseudomonadati</taxon>
        <taxon>Pseudomonadota</taxon>
        <taxon>Alphaproteobacteria</taxon>
        <taxon>Hyphomicrobiales</taxon>
        <taxon>Methylobacteriaceae</taxon>
        <taxon>Methylorubrum</taxon>
    </lineage>
</organism>
<dbReference type="PROSITE" id="PS50268">
    <property type="entry name" value="CADHERIN_2"/>
    <property type="match status" value="5"/>
</dbReference>
<dbReference type="Proteomes" id="UP000742631">
    <property type="component" value="Unassembled WGS sequence"/>
</dbReference>
<accession>A0A921JFB5</accession>
<evidence type="ECO:0000256" key="4">
    <source>
        <dbReference type="ARBA" id="ARBA00022837"/>
    </source>
</evidence>
<dbReference type="InterPro" id="IPR013783">
    <property type="entry name" value="Ig-like_fold"/>
</dbReference>
<sequence>MANPSLVSSLSDVNENTKLVGYVDASGQPTTGISYSIAGVFDYQLFEIDNEGKLNFVTPPDFEGTHGNSYKVTIIATASGGETSSKTYTFNVKDVNEAPVAGADTKTLNDTAGTDAGVTAATGNVLANDTDQDTTHGDTLSVVSAKTGAVSTDPSTALQSGVVVLQGTYGTLTLKGDGSYTYVANAEVDKLTAGESKTDVFTYTVSDAGDPKTPDQSPLETSATLTITVNGTNDTATITGSKSGAVTEDGTLPQTASGQLTVADADHGEAVFATPASLAGTYGSFSFNTTTGEWGYTLANGSDAVQSLKGGETVFDKLTVKSVDGTATETITVAVTGTNDIPTFTSAATFSPNENLTQAGKVVAFDRDANDSLTYSIVETGDGIGTDHGYFSIDPSSGVLSFVSPPDFERGHGVVGGSNSYQVTVQVIDASGAAVTQLVTVNVQDTAPNLRDTISATVAENETSVANVNIAGGDTSSVTYGIANNFGNADLFEIDQAGNLSFKAAPDFEHGLGSGTGSNSYSVGVYLVDNTGNVISKTYTFSVTDVNEAPVAVADTATVTDTATINAGTTVLDVAAADGVLKNDTDQDTAHGDSLSVVSAKVGTATSDTFTALQDGTVTLQGTYGTLTLKGDGSYSYVANAEVDKLTAGETKTDVFTYTVSDAGNPNPEAGTKLTATSTLTVTVNGANDTPVLSSAANSIETFAGGVQTGWLLANGGAAPTDTTADDQFSDFLGRFGGSGGAEAVSKTYTLTPSTSPTTITFDFNKIDSWDEGYGGAHEAFTIFLNGQTAVVFQPAGFTGNGSPGGNSSAAGRFEAGTLTGSYTITSSGSDSDLGFGNAPGTQFEPAFLDRVYHVTLTLDATPASLKLGFGSNLDQGLADESYGIDNVTIVGLHATSEIANTSDGTGTVSVSTSFTFTDADPTDTHSASVGAPTTTWSGGTIGSLSAAQQEALSTALASAEAVRAVVTEAGGAGSIAVTFSAPDKAFDFLAAGESLTVTYSVRVDDGHQGISTQPVTFTVFGTNDAPVVSGTAGFTASASEAADATGQATVVTASATFSFTDLDRSDTHTVAAPVLKANSITWLKADQTSGGTISQQLETALANALTVSLAADSTNGATGKVDWSVALQDKQLDFLAVGETLRATYTITVSDGHGGTFQRDVVATFTGSNDRPTLAAIPGATYTDTSAADQFEAKAGTLVTSDADTHHGATFGITGGAADTSRSGFDLSKAVIEGGVTYGTVYLSSGTGEYVFVPSDTAINGLLPDQIKSLSVTFTVNDGSGATNATASAEFAISLTGANDAPTISGTVNHDLVEAGGTANGTAGTATAVATLTKADADGTATYDVAVLTADGSGWTSTDDGATYTKAGTYGTVTLDTAANTLTYVLDNTLEATQALKAGDKPTETFTVPVTDGALQASTAVTFTVNGSNDAPTISAVVDHDLVEAGGTANGTTGTATAVATLTKADIDGTATYDVAVLTAEGSGWTSIDDGATYTKAGIYGTVTLDTAANTLTYALDDTRAATQALKAGDKPTESFTVPVTDGALQASTAVTFTVNGSNDAPTISATEPAHLVEAGGTANGIAGTATAVATLTKADAEGVASYDIAALTANDSGWTSADNGATYTKAATYGTVTLTLASNTLTYTLDNSKVATQRLTADDHKTEAFTIPVKDSNGATAEAVVTFSIDGANDAPVLAQPVQLNYIDTADVDLFQSQAGRLTSTDEDLGGTHSYGFANSTGLVSAATTIGGVTYDVSKAGTYGTLYLESATGKYLFVPNDGAIEGLRSAATETFALKVSDGTTLSDTKTLTIALTGAEDPTVAVADTGRTSEDNALIRNALQGVLANDSDRDANPTLTVTGVRSGTGSSGFTTVSSEGTTVTTSAGALTIKADGSYTFVPGSATQSLQEGDSTIATFTYQVRDTSDPAAQAVMQTLTITIDGANDAAVLDLGGAATSGIDTVVTFIENGGPLALAPSLTLVDVDNATLQRAVVTLTNAKAADLLAVTGTLPGSLSSSINTSESGKIVLTLSGDASVSDYAAALKLVTFQNTSDDPSTETRLVTIVVNDGRVDSLAATASVGVTAVNDPAVISGPVTGAVTEKGGVDNATPGTATAEGTLTATDVDSSSSFTEQTNAATTYGTFSITSAGVWTYTLDDTKASVQALTANQTVTDNVTVTTADGTQKVIAITVTGANDAATITAKVSGSDIGSVTEDGASENPVQPQVTSGQVVVADVDSGEAKFQLLTGNALVKDYGSFTFNAETGAWQYTLDNGATKVQALKAGETVTDTLTVTSLDGSASHVITVTIHGTNDAAVIGGDLSKTLTEADTAEALSTSGTLTSLDVDGEANAFIAKTQVGQYGTLSLQADGHYSYTASSAHDALKGGQTYSDSFDVQAADGTLAKVEFTLAGTNDAPALTGEKAVLVAGTEDIAYTVTKAQLLAGFTDVDSETLSVVNLSADHGTVTANEDGSFTVTPTLNYNGVVSLSYGVSDGSLTTSATQSFSLTAVNDAPVLTGTKAVLAAGTEDIAYTVTKAQLLAGFTDVDSSSLSVVGLTADHGTVTANSDGSFTITPTLNYNGVVSLSYGVSDGSLTVPATQSFSLAAVNDAPTGIAVSNQVAVVENTTAASKIADLTVQDVDAELSFRSYGYTVSDNRFEVRTASDGTAALYLKAGQAVDYEAASTIPVTVTATDTTDASLSTSRLVTVAVTNILDQFAVSAAPSLQDYGLLQGWGSINNPRILTDVDHNGTGDYLAFGYGGVFLSNGITGADGENHNGPAFTKATVLVSDFGTNQGYTAEMQRGAALTGAGTAETIYGQGNAGLYWYEATGSTTHTDAAGKAYTTPTYSDTPHLYADFGTAQGWTEHNGFQILKTGAGDAYASILGFGTFGIVVGEQAFAPGASTATTYTIPLAVGNAAGWDQKIDVRTFQDSKGNTLDFNHDGIADFLGMGPEGAVFAFGQKDANGHFTLGELRTAAIGADGGADLGRAQGWTDDATLRMVVHNDVTGYDDIFAFGNAGLYVAQGQDPTAHGGQAFGQLHLAIADFGTDQGWSNSGTQRLVGDVNGDKIADIVGFGFNATYVALGSRDASGKLSFALDPLKTINDFGTAQGWDNTTTVRQLADVDGSGHDSLVLSGYFGTQTWHLV</sequence>
<dbReference type="SMART" id="SM00112">
    <property type="entry name" value="CA"/>
    <property type="match status" value="4"/>
</dbReference>
<dbReference type="InterPro" id="IPR041690">
    <property type="entry name" value="Cadherin_5"/>
</dbReference>
<dbReference type="GO" id="GO:0005509">
    <property type="term" value="F:calcium ion binding"/>
    <property type="evidence" value="ECO:0007669"/>
    <property type="project" value="InterPro"/>
</dbReference>
<dbReference type="InterPro" id="IPR040853">
    <property type="entry name" value="RapA2_cadherin-like"/>
</dbReference>
<dbReference type="Gene3D" id="2.60.40.10">
    <property type="entry name" value="Immunoglobulins"/>
    <property type="match status" value="3"/>
</dbReference>
<dbReference type="Gene3D" id="2.60.40.3440">
    <property type="match status" value="1"/>
</dbReference>
<evidence type="ECO:0000313" key="10">
    <source>
        <dbReference type="Proteomes" id="UP000742631"/>
    </source>
</evidence>
<dbReference type="Gene3D" id="2.60.40.60">
    <property type="entry name" value="Cadherins"/>
    <property type="match status" value="3"/>
</dbReference>
<dbReference type="NCBIfam" id="TIGR01965">
    <property type="entry name" value="VCBS_repeat"/>
    <property type="match status" value="14"/>
</dbReference>
<dbReference type="GO" id="GO:0016020">
    <property type="term" value="C:membrane"/>
    <property type="evidence" value="ECO:0007669"/>
    <property type="project" value="UniProtKB-SubCell"/>
</dbReference>
<evidence type="ECO:0000313" key="9">
    <source>
        <dbReference type="EMBL" id="HJE24710.1"/>
    </source>
</evidence>
<reference evidence="9" key="1">
    <citation type="journal article" date="2021" name="PeerJ">
        <title>Extensive microbial diversity within the chicken gut microbiome revealed by metagenomics and culture.</title>
        <authorList>
            <person name="Gilroy R."/>
            <person name="Ravi A."/>
            <person name="Getino M."/>
            <person name="Pursley I."/>
            <person name="Horton D.L."/>
            <person name="Alikhan N.F."/>
            <person name="Baker D."/>
            <person name="Gharbi K."/>
            <person name="Hall N."/>
            <person name="Watson M."/>
            <person name="Adriaenssens E.M."/>
            <person name="Foster-Nyarko E."/>
            <person name="Jarju S."/>
            <person name="Secka A."/>
            <person name="Antonio M."/>
            <person name="Oren A."/>
            <person name="Chaudhuri R.R."/>
            <person name="La Ragione R."/>
            <person name="Hildebrand F."/>
            <person name="Pallen M.J."/>
        </authorList>
    </citation>
    <scope>NUCLEOTIDE SEQUENCE</scope>
    <source>
        <strain evidence="9">316</strain>
    </source>
</reference>
<feature type="domain" description="Cadherin" evidence="8">
    <location>
        <begin position="238"/>
        <end position="344"/>
    </location>
</feature>
<feature type="domain" description="Cadherin" evidence="8">
    <location>
        <begin position="2612"/>
        <end position="2723"/>
    </location>
</feature>
<evidence type="ECO:0000256" key="3">
    <source>
        <dbReference type="ARBA" id="ARBA00022737"/>
    </source>
</evidence>
<dbReference type="InterPro" id="IPR015919">
    <property type="entry name" value="Cadherin-like_sf"/>
</dbReference>
<dbReference type="InterPro" id="IPR050971">
    <property type="entry name" value="Cadherin-domain_protein"/>
</dbReference>
<dbReference type="Pfam" id="PF17892">
    <property type="entry name" value="Cadherin_5"/>
    <property type="match status" value="2"/>
</dbReference>
<keyword evidence="2" id="KW-0812">Transmembrane</keyword>
<feature type="domain" description="Cadherin" evidence="8">
    <location>
        <begin position="450"/>
        <end position="552"/>
    </location>
</feature>
<dbReference type="GO" id="GO:0007156">
    <property type="term" value="P:homophilic cell adhesion via plasma membrane adhesion molecules"/>
    <property type="evidence" value="ECO:0007669"/>
    <property type="project" value="InterPro"/>
</dbReference>
<dbReference type="SUPFAM" id="SSF49313">
    <property type="entry name" value="Cadherin-like"/>
    <property type="match status" value="2"/>
</dbReference>
<evidence type="ECO:0000256" key="2">
    <source>
        <dbReference type="ARBA" id="ARBA00022692"/>
    </source>
</evidence>
<evidence type="ECO:0000256" key="6">
    <source>
        <dbReference type="ARBA" id="ARBA00022989"/>
    </source>
</evidence>
<comment type="subcellular location">
    <subcellularLocation>
        <location evidence="1">Membrane</location>
    </subcellularLocation>
</comment>
<protein>
    <submittedName>
        <fullName evidence="9">VCBS domain-containing protein</fullName>
    </submittedName>
</protein>
<keyword evidence="6" id="KW-1133">Transmembrane helix</keyword>
<keyword evidence="4" id="KW-0106">Calcium</keyword>
<dbReference type="Pfam" id="PF17803">
    <property type="entry name" value="Cadherin_4"/>
    <property type="match status" value="5"/>
</dbReference>
<dbReference type="EMBL" id="DYYG01000037">
    <property type="protein sequence ID" value="HJE24710.1"/>
    <property type="molecule type" value="Genomic_DNA"/>
</dbReference>
<dbReference type="NCBIfam" id="NF012211">
    <property type="entry name" value="tand_rpt_95"/>
    <property type="match status" value="2"/>
</dbReference>
<dbReference type="CDD" id="cd11304">
    <property type="entry name" value="Cadherin_repeat"/>
    <property type="match status" value="2"/>
</dbReference>
<dbReference type="GO" id="GO:0005911">
    <property type="term" value="C:cell-cell junction"/>
    <property type="evidence" value="ECO:0007669"/>
    <property type="project" value="TreeGrafter"/>
</dbReference>
<evidence type="ECO:0000259" key="8">
    <source>
        <dbReference type="PROSITE" id="PS50268"/>
    </source>
</evidence>
<keyword evidence="5" id="KW-0130">Cell adhesion</keyword>
<evidence type="ECO:0000256" key="5">
    <source>
        <dbReference type="ARBA" id="ARBA00022889"/>
    </source>
</evidence>
<comment type="caution">
    <text evidence="9">The sequence shown here is derived from an EMBL/GenBank/DDBJ whole genome shotgun (WGS) entry which is preliminary data.</text>
</comment>
<reference evidence="9" key="2">
    <citation type="submission" date="2021-09" db="EMBL/GenBank/DDBJ databases">
        <authorList>
            <person name="Gilroy R."/>
        </authorList>
    </citation>
    <scope>NUCLEOTIDE SEQUENCE</scope>
    <source>
        <strain evidence="9">316</strain>
    </source>
</reference>
<dbReference type="InterPro" id="IPR002126">
    <property type="entry name" value="Cadherin-like_dom"/>
</dbReference>
<feature type="domain" description="Cadherin" evidence="8">
    <location>
        <begin position="362"/>
        <end position="450"/>
    </location>
</feature>
<dbReference type="PANTHER" id="PTHR24025">
    <property type="entry name" value="DESMOGLEIN FAMILY MEMBER"/>
    <property type="match status" value="1"/>
</dbReference>
<evidence type="ECO:0000256" key="7">
    <source>
        <dbReference type="ARBA" id="ARBA00023136"/>
    </source>
</evidence>
<feature type="domain" description="Cadherin" evidence="8">
    <location>
        <begin position="23"/>
        <end position="101"/>
    </location>
</feature>
<dbReference type="PANTHER" id="PTHR24025:SF23">
    <property type="entry name" value="NEURAL-CADHERIN"/>
    <property type="match status" value="1"/>
</dbReference>
<name>A0A921JFB5_9HYPH</name>
<keyword evidence="3" id="KW-0677">Repeat</keyword>